<dbReference type="GO" id="GO:0003712">
    <property type="term" value="F:transcription coregulator activity"/>
    <property type="evidence" value="ECO:0007669"/>
    <property type="project" value="TreeGrafter"/>
</dbReference>
<evidence type="ECO:0000313" key="14">
    <source>
        <dbReference type="Proteomes" id="UP000821866"/>
    </source>
</evidence>
<keyword evidence="3" id="KW-0808">Transferase</keyword>
<dbReference type="InterPro" id="IPR038654">
    <property type="entry name" value="PINIT_sf"/>
</dbReference>
<evidence type="ECO:0000256" key="5">
    <source>
        <dbReference type="ARBA" id="ARBA00022771"/>
    </source>
</evidence>
<evidence type="ECO:0000256" key="6">
    <source>
        <dbReference type="ARBA" id="ARBA00022786"/>
    </source>
</evidence>
<gene>
    <name evidence="13" type="ORF">HPB51_017451</name>
</gene>
<dbReference type="GO" id="GO:0008270">
    <property type="term" value="F:zinc ion binding"/>
    <property type="evidence" value="ECO:0007669"/>
    <property type="project" value="UniProtKB-KW"/>
</dbReference>
<dbReference type="Proteomes" id="UP000821866">
    <property type="component" value="Chromosome 4"/>
</dbReference>
<keyword evidence="4" id="KW-0479">Metal-binding</keyword>
<dbReference type="VEuPathDB" id="VectorBase:LOC119168485"/>
<dbReference type="Pfam" id="PF02891">
    <property type="entry name" value="zf-MIZ"/>
    <property type="match status" value="1"/>
</dbReference>
<accession>A0A9J6E1T4</accession>
<dbReference type="InterPro" id="IPR004181">
    <property type="entry name" value="Znf_MIZ"/>
</dbReference>
<keyword evidence="14" id="KW-1185">Reference proteome</keyword>
<feature type="domain" description="DM13" evidence="12">
    <location>
        <begin position="1"/>
        <end position="72"/>
    </location>
</feature>
<evidence type="ECO:0000256" key="4">
    <source>
        <dbReference type="ARBA" id="ARBA00022723"/>
    </source>
</evidence>
<dbReference type="PANTHER" id="PTHR10782:SF94">
    <property type="entry name" value="SUPPRESSOR OF VARIEGATION 2-10, ISOFORM I"/>
    <property type="match status" value="1"/>
</dbReference>
<evidence type="ECO:0000259" key="12">
    <source>
        <dbReference type="PROSITE" id="PS51549"/>
    </source>
</evidence>
<feature type="domain" description="SP-RING-type" evidence="10">
    <location>
        <begin position="365"/>
        <end position="446"/>
    </location>
</feature>
<dbReference type="GO" id="GO:0016925">
    <property type="term" value="P:protein sumoylation"/>
    <property type="evidence" value="ECO:0007669"/>
    <property type="project" value="TreeGrafter"/>
</dbReference>
<evidence type="ECO:0000259" key="11">
    <source>
        <dbReference type="PROSITE" id="PS51466"/>
    </source>
</evidence>
<dbReference type="AlphaFoldDB" id="A0A9J6E1T4"/>
<name>A0A9J6E1T4_RHIMP</name>
<dbReference type="GO" id="GO:0061665">
    <property type="term" value="F:SUMO ligase activity"/>
    <property type="evidence" value="ECO:0007669"/>
    <property type="project" value="TreeGrafter"/>
</dbReference>
<dbReference type="GO" id="GO:0006357">
    <property type="term" value="P:regulation of transcription by RNA polymerase II"/>
    <property type="evidence" value="ECO:0007669"/>
    <property type="project" value="TreeGrafter"/>
</dbReference>
<comment type="caution">
    <text evidence="13">The sequence shown here is derived from an EMBL/GenBank/DDBJ whole genome shotgun (WGS) entry which is preliminary data.</text>
</comment>
<dbReference type="InterPro" id="IPR019545">
    <property type="entry name" value="DM13_domain"/>
</dbReference>
<evidence type="ECO:0000256" key="7">
    <source>
        <dbReference type="ARBA" id="ARBA00022833"/>
    </source>
</evidence>
<evidence type="ECO:0008006" key="15">
    <source>
        <dbReference type="Google" id="ProtNLM"/>
    </source>
</evidence>
<dbReference type="PROSITE" id="PS51549">
    <property type="entry name" value="DM13"/>
    <property type="match status" value="1"/>
</dbReference>
<feature type="region of interest" description="Disordered" evidence="9">
    <location>
        <begin position="491"/>
        <end position="512"/>
    </location>
</feature>
<dbReference type="InterPro" id="IPR023321">
    <property type="entry name" value="PINIT"/>
</dbReference>
<feature type="region of interest" description="Disordered" evidence="9">
    <location>
        <begin position="82"/>
        <end position="114"/>
    </location>
</feature>
<dbReference type="PROSITE" id="PS51466">
    <property type="entry name" value="PINIT"/>
    <property type="match status" value="1"/>
</dbReference>
<proteinExistence type="inferred from homology"/>
<dbReference type="PANTHER" id="PTHR10782">
    <property type="entry name" value="ZINC FINGER MIZ DOMAIN-CONTAINING PROTEIN"/>
    <property type="match status" value="1"/>
</dbReference>
<keyword evidence="5 8" id="KW-0863">Zinc-finger</keyword>
<dbReference type="Gene3D" id="2.60.120.780">
    <property type="entry name" value="PINIT domain"/>
    <property type="match status" value="1"/>
</dbReference>
<feature type="domain" description="PINIT" evidence="11">
    <location>
        <begin position="170"/>
        <end position="332"/>
    </location>
</feature>
<dbReference type="EMBL" id="JABSTU010000006">
    <property type="protein sequence ID" value="KAH8028491.1"/>
    <property type="molecule type" value="Genomic_DNA"/>
</dbReference>
<dbReference type="CDD" id="cd16650">
    <property type="entry name" value="SP-RING_PIAS-like"/>
    <property type="match status" value="1"/>
</dbReference>
<protein>
    <recommendedName>
        <fullName evidence="15">Zn-finger transcription factor</fullName>
    </recommendedName>
</protein>
<dbReference type="PROSITE" id="PS51044">
    <property type="entry name" value="ZF_SP_RING"/>
    <property type="match status" value="1"/>
</dbReference>
<reference evidence="13" key="2">
    <citation type="submission" date="2021-09" db="EMBL/GenBank/DDBJ databases">
        <authorList>
            <person name="Jia N."/>
            <person name="Wang J."/>
            <person name="Shi W."/>
            <person name="Du L."/>
            <person name="Sun Y."/>
            <person name="Zhan W."/>
            <person name="Jiang J."/>
            <person name="Wang Q."/>
            <person name="Zhang B."/>
            <person name="Ji P."/>
            <person name="Sakyi L.B."/>
            <person name="Cui X."/>
            <person name="Yuan T."/>
            <person name="Jiang B."/>
            <person name="Yang W."/>
            <person name="Lam T.T.-Y."/>
            <person name="Chang Q."/>
            <person name="Ding S."/>
            <person name="Wang X."/>
            <person name="Zhu J."/>
            <person name="Ruan X."/>
            <person name="Zhao L."/>
            <person name="Wei J."/>
            <person name="Que T."/>
            <person name="Du C."/>
            <person name="Cheng J."/>
            <person name="Dai P."/>
            <person name="Han X."/>
            <person name="Huang E."/>
            <person name="Gao Y."/>
            <person name="Liu J."/>
            <person name="Shao H."/>
            <person name="Ye R."/>
            <person name="Li L."/>
            <person name="Wei W."/>
            <person name="Wang X."/>
            <person name="Wang C."/>
            <person name="Huo Q."/>
            <person name="Li W."/>
            <person name="Guo W."/>
            <person name="Chen H."/>
            <person name="Chen S."/>
            <person name="Zhou L."/>
            <person name="Zhou L."/>
            <person name="Ni X."/>
            <person name="Tian J."/>
            <person name="Zhou Y."/>
            <person name="Sheng Y."/>
            <person name="Liu T."/>
            <person name="Pan Y."/>
            <person name="Xia L."/>
            <person name="Li J."/>
            <person name="Zhao F."/>
            <person name="Cao W."/>
        </authorList>
    </citation>
    <scope>NUCLEOTIDE SEQUENCE</scope>
    <source>
        <strain evidence="13">Rmic-2018</strain>
        <tissue evidence="13">Larvae</tissue>
    </source>
</reference>
<comment type="pathway">
    <text evidence="1">Protein modification; protein sumoylation.</text>
</comment>
<sequence>MLAETSAFTGVYRLAIGALYYSIRACSTDKLPRIAKTDVTLSLPTGKNWNDFTWFSVYCVDTRASHADLDIDSRKALAVPVHESAIPPPGPGPVPGPAPSPQNPDDKKTGDKGDAASLSVLPLLTLTIAAVMTALVTRQCFEHLEAHKLGPKFYVEPRLSAVEKDRDGQDGARSVVPVSKPVRFKKEPFFDVLATLVEPKGLKTSGREGWQQVHIPFRFETQHVHLLHSTQADSSQECNVQVHLRFGSLNAKSEQDDRYPSDLAVEVNDRFVALPEPVTFKITGGATKRVQLPINIVSSCFVSSTVTNVLGVTWRPVRGHEFAVGLFLVKKRSVATIVSALQREKAQRVALTTAMVKKKMERRASSDEVVVTKLHVSLTCPLSRTRMKVPCRARSCKHLDCFDAFNYLQVNEWRPAWLCPVCGNRAALSSLVVDQLFVDIIASVPDDCESVIFREDGSWTPSTSQRGLREWHHEFRDAVFVNGLPLQHHFRSPRPSSWSGGPASGLGLRSLN</sequence>
<evidence type="ECO:0000256" key="1">
    <source>
        <dbReference type="ARBA" id="ARBA00004718"/>
    </source>
</evidence>
<organism evidence="13 14">
    <name type="scientific">Rhipicephalus microplus</name>
    <name type="common">Cattle tick</name>
    <name type="synonym">Boophilus microplus</name>
    <dbReference type="NCBI Taxonomy" id="6941"/>
    <lineage>
        <taxon>Eukaryota</taxon>
        <taxon>Metazoa</taxon>
        <taxon>Ecdysozoa</taxon>
        <taxon>Arthropoda</taxon>
        <taxon>Chelicerata</taxon>
        <taxon>Arachnida</taxon>
        <taxon>Acari</taxon>
        <taxon>Parasitiformes</taxon>
        <taxon>Ixodida</taxon>
        <taxon>Ixodoidea</taxon>
        <taxon>Ixodidae</taxon>
        <taxon>Rhipicephalinae</taxon>
        <taxon>Rhipicephalus</taxon>
        <taxon>Boophilus</taxon>
    </lineage>
</organism>
<evidence type="ECO:0000256" key="9">
    <source>
        <dbReference type="SAM" id="MobiDB-lite"/>
    </source>
</evidence>
<evidence type="ECO:0000256" key="2">
    <source>
        <dbReference type="ARBA" id="ARBA00005383"/>
    </source>
</evidence>
<dbReference type="Pfam" id="PF14324">
    <property type="entry name" value="PINIT"/>
    <property type="match status" value="1"/>
</dbReference>
<reference evidence="13" key="1">
    <citation type="journal article" date="2020" name="Cell">
        <title>Large-Scale Comparative Analyses of Tick Genomes Elucidate Their Genetic Diversity and Vector Capacities.</title>
        <authorList>
            <consortium name="Tick Genome and Microbiome Consortium (TIGMIC)"/>
            <person name="Jia N."/>
            <person name="Wang J."/>
            <person name="Shi W."/>
            <person name="Du L."/>
            <person name="Sun Y."/>
            <person name="Zhan W."/>
            <person name="Jiang J.F."/>
            <person name="Wang Q."/>
            <person name="Zhang B."/>
            <person name="Ji P."/>
            <person name="Bell-Sakyi L."/>
            <person name="Cui X.M."/>
            <person name="Yuan T.T."/>
            <person name="Jiang B.G."/>
            <person name="Yang W.F."/>
            <person name="Lam T.T."/>
            <person name="Chang Q.C."/>
            <person name="Ding S.J."/>
            <person name="Wang X.J."/>
            <person name="Zhu J.G."/>
            <person name="Ruan X.D."/>
            <person name="Zhao L."/>
            <person name="Wei J.T."/>
            <person name="Ye R.Z."/>
            <person name="Que T.C."/>
            <person name="Du C.H."/>
            <person name="Zhou Y.H."/>
            <person name="Cheng J.X."/>
            <person name="Dai P.F."/>
            <person name="Guo W.B."/>
            <person name="Han X.H."/>
            <person name="Huang E.J."/>
            <person name="Li L.F."/>
            <person name="Wei W."/>
            <person name="Gao Y.C."/>
            <person name="Liu J.Z."/>
            <person name="Shao H.Z."/>
            <person name="Wang X."/>
            <person name="Wang C.C."/>
            <person name="Yang T.C."/>
            <person name="Huo Q.B."/>
            <person name="Li W."/>
            <person name="Chen H.Y."/>
            <person name="Chen S.E."/>
            <person name="Zhou L.G."/>
            <person name="Ni X.B."/>
            <person name="Tian J.H."/>
            <person name="Sheng Y."/>
            <person name="Liu T."/>
            <person name="Pan Y.S."/>
            <person name="Xia L.Y."/>
            <person name="Li J."/>
            <person name="Zhao F."/>
            <person name="Cao W.C."/>
        </authorList>
    </citation>
    <scope>NUCLEOTIDE SEQUENCE</scope>
    <source>
        <strain evidence="13">Rmic-2018</strain>
    </source>
</reference>
<evidence type="ECO:0000259" key="10">
    <source>
        <dbReference type="PROSITE" id="PS51044"/>
    </source>
</evidence>
<evidence type="ECO:0000256" key="8">
    <source>
        <dbReference type="PROSITE-ProRule" id="PRU00452"/>
    </source>
</evidence>
<feature type="compositionally biased region" description="Basic and acidic residues" evidence="9">
    <location>
        <begin position="104"/>
        <end position="114"/>
    </location>
</feature>
<dbReference type="InterPro" id="IPR013083">
    <property type="entry name" value="Znf_RING/FYVE/PHD"/>
</dbReference>
<keyword evidence="7" id="KW-0862">Zinc</keyword>
<evidence type="ECO:0000256" key="3">
    <source>
        <dbReference type="ARBA" id="ARBA00022679"/>
    </source>
</evidence>
<evidence type="ECO:0000313" key="13">
    <source>
        <dbReference type="EMBL" id="KAH8028491.1"/>
    </source>
</evidence>
<dbReference type="GO" id="GO:0000785">
    <property type="term" value="C:chromatin"/>
    <property type="evidence" value="ECO:0007669"/>
    <property type="project" value="TreeGrafter"/>
</dbReference>
<keyword evidence="6" id="KW-0833">Ubl conjugation pathway</keyword>
<dbReference type="Gene3D" id="3.30.40.10">
    <property type="entry name" value="Zinc/RING finger domain, C3HC4 (zinc finger)"/>
    <property type="match status" value="1"/>
</dbReference>
<feature type="compositionally biased region" description="Pro residues" evidence="9">
    <location>
        <begin position="86"/>
        <end position="102"/>
    </location>
</feature>
<comment type="similarity">
    <text evidence="2">Belongs to the PIAS family.</text>
</comment>